<gene>
    <name evidence="1" type="ORF">EYB58_12820</name>
</gene>
<name>A0ABX5RFN3_9BACT</name>
<dbReference type="RefSeq" id="WP_131072064.1">
    <property type="nucleotide sequence ID" value="NZ_CP036313.1"/>
</dbReference>
<evidence type="ECO:0008006" key="3">
    <source>
        <dbReference type="Google" id="ProtNLM"/>
    </source>
</evidence>
<protein>
    <recommendedName>
        <fullName evidence="3">IS1 family transposase</fullName>
    </recommendedName>
</protein>
<dbReference type="EMBL" id="CP036313">
    <property type="protein sequence ID" value="QBH13725.1"/>
    <property type="molecule type" value="Genomic_DNA"/>
</dbReference>
<dbReference type="Proteomes" id="UP000293902">
    <property type="component" value="Chromosome"/>
</dbReference>
<proteinExistence type="predicted"/>
<reference evidence="1 2" key="1">
    <citation type="submission" date="2019-02" db="EMBL/GenBank/DDBJ databases">
        <title>Complete genome sequence of Desulfobacter hydrogenophilus AcRS1.</title>
        <authorList>
            <person name="Marietou A."/>
            <person name="Lund M.B."/>
            <person name="Marshall I.P.G."/>
            <person name="Schreiber L."/>
            <person name="Jorgensen B."/>
        </authorList>
    </citation>
    <scope>NUCLEOTIDE SEQUENCE [LARGE SCALE GENOMIC DNA]</scope>
    <source>
        <strain evidence="1 2">AcRS1</strain>
    </source>
</reference>
<evidence type="ECO:0000313" key="2">
    <source>
        <dbReference type="Proteomes" id="UP000293902"/>
    </source>
</evidence>
<keyword evidence="2" id="KW-1185">Reference proteome</keyword>
<accession>A0ABX5RFN3</accession>
<evidence type="ECO:0000313" key="1">
    <source>
        <dbReference type="EMBL" id="QBH13725.1"/>
    </source>
</evidence>
<organism evidence="1 2">
    <name type="scientific">Desulfobacter hydrogenophilus</name>
    <dbReference type="NCBI Taxonomy" id="2291"/>
    <lineage>
        <taxon>Bacteria</taxon>
        <taxon>Pseudomonadati</taxon>
        <taxon>Thermodesulfobacteriota</taxon>
        <taxon>Desulfobacteria</taxon>
        <taxon>Desulfobacterales</taxon>
        <taxon>Desulfobacteraceae</taxon>
        <taxon>Desulfobacter</taxon>
    </lineage>
</organism>
<sequence length="378" mass="43746">MKQASDWNQPCPNKKCVHYGQVNQKNIISISTYMTQSGKRHIFQCKTCNASFSETRDTVFFNLKTKEEKVMMALKMILVKVNITRIAFALAVKEDTVLFWLDRAYKKANEINLLLLNELPVTRVELDEMWSFVRRKTNNGEAENFDSTEDGSSEPKEGQQWTWISFAPDYRLILGIIVGPRTFKTALSLIALTAGIVMGVPCYFSDGFSCYYNALLEYYHQLKVFPKTGKQGRPKDPVKEPHPDLVYAQVIKEKEEGRLIGITHRIRCGAERLAKLGFNIGTSFLERLNLTIRQSLAPLGRKTLSFSKKRENLKKQTIFFQVFYNFARSHMSLREEISDSTDRFQKRWRPKTPGMAAGITDYVWEFRELLTYKHITDL</sequence>